<dbReference type="AlphaFoldDB" id="A0A822ZQL4"/>
<dbReference type="InterPro" id="IPR044809">
    <property type="entry name" value="AUF1-like"/>
</dbReference>
<dbReference type="Proteomes" id="UP000607653">
    <property type="component" value="Unassembled WGS sequence"/>
</dbReference>
<comment type="caution">
    <text evidence="1">The sequence shown here is derived from an EMBL/GenBank/DDBJ whole genome shotgun (WGS) entry which is preliminary data.</text>
</comment>
<reference evidence="1 2" key="1">
    <citation type="journal article" date="2020" name="Mol. Biol. Evol.">
        <title>Distinct Expression and Methylation Patterns for Genes with Different Fates following a Single Whole-Genome Duplication in Flowering Plants.</title>
        <authorList>
            <person name="Shi T."/>
            <person name="Rahmani R.S."/>
            <person name="Gugger P.F."/>
            <person name="Wang M."/>
            <person name="Li H."/>
            <person name="Zhang Y."/>
            <person name="Li Z."/>
            <person name="Wang Q."/>
            <person name="Van de Peer Y."/>
            <person name="Marchal K."/>
            <person name="Chen J."/>
        </authorList>
    </citation>
    <scope>NUCLEOTIDE SEQUENCE [LARGE SCALE GENOMIC DNA]</scope>
    <source>
        <tissue evidence="1">Leaf</tissue>
    </source>
</reference>
<gene>
    <name evidence="1" type="ORF">HUJ06_016717</name>
</gene>
<dbReference type="PANTHER" id="PTHR31215">
    <property type="entry name" value="OS05G0510400 PROTEIN-RELATED"/>
    <property type="match status" value="1"/>
</dbReference>
<name>A0A822ZQL4_NELNU</name>
<dbReference type="EMBL" id="DUZY01000008">
    <property type="protein sequence ID" value="DAD46780.1"/>
    <property type="molecule type" value="Genomic_DNA"/>
</dbReference>
<protein>
    <submittedName>
        <fullName evidence="1">Uncharacterized protein</fullName>
    </submittedName>
</protein>
<sequence>MKSIVVAQIQNNVCSCKSSWALHCTAVSKHFNSLVPYVHDVYIKIDEVVTINGNKDESSYSSSHKPHSFFSNLLKYMFFNLFKPFHHLRNNNNTNKTLLPQVSQCTLDQVPMNFHHTHNLWIELPTADVEIDDRVLLKCKAEDHLRTTGVYQNRFTQMGGLKWRVLWTISSLIAASTRHYLLEPIIKDHPTLKIVAFIDGKGQGTLSMETLGCISLFETDSSASLKHEIEVCSIFGSSRGIGHARGNVVVIRPSREGNRSIKKEVGTSVHGAFGGGHSRQQ</sequence>
<accession>A0A822ZQL4</accession>
<evidence type="ECO:0000313" key="1">
    <source>
        <dbReference type="EMBL" id="DAD46780.1"/>
    </source>
</evidence>
<keyword evidence="2" id="KW-1185">Reference proteome</keyword>
<organism evidence="1 2">
    <name type="scientific">Nelumbo nucifera</name>
    <name type="common">Sacred lotus</name>
    <dbReference type="NCBI Taxonomy" id="4432"/>
    <lineage>
        <taxon>Eukaryota</taxon>
        <taxon>Viridiplantae</taxon>
        <taxon>Streptophyta</taxon>
        <taxon>Embryophyta</taxon>
        <taxon>Tracheophyta</taxon>
        <taxon>Spermatophyta</taxon>
        <taxon>Magnoliopsida</taxon>
        <taxon>Proteales</taxon>
        <taxon>Nelumbonaceae</taxon>
        <taxon>Nelumbo</taxon>
    </lineage>
</organism>
<proteinExistence type="predicted"/>
<evidence type="ECO:0000313" key="2">
    <source>
        <dbReference type="Proteomes" id="UP000607653"/>
    </source>
</evidence>